<sequence>MTPYCVTCDERQDLRPVRTRHGAGGPGSTVYACPRHAAAYPPEPDPIEVIESILRARGEPDDEG</sequence>
<comment type="caution">
    <text evidence="1">The sequence shown here is derived from an EMBL/GenBank/DDBJ whole genome shotgun (WGS) entry which is preliminary data.</text>
</comment>
<evidence type="ECO:0000313" key="1">
    <source>
        <dbReference type="EMBL" id="NJP99866.1"/>
    </source>
</evidence>
<organism evidence="1 2">
    <name type="scientific">Streptomyces zingiberis</name>
    <dbReference type="NCBI Taxonomy" id="2053010"/>
    <lineage>
        <taxon>Bacteria</taxon>
        <taxon>Bacillati</taxon>
        <taxon>Actinomycetota</taxon>
        <taxon>Actinomycetes</taxon>
        <taxon>Kitasatosporales</taxon>
        <taxon>Streptomycetaceae</taxon>
        <taxon>Streptomyces</taxon>
    </lineage>
</organism>
<gene>
    <name evidence="1" type="ORF">HCK00_04755</name>
</gene>
<dbReference type="RefSeq" id="WP_168100487.1">
    <property type="nucleotide sequence ID" value="NZ_JAATEN010000003.1"/>
</dbReference>
<evidence type="ECO:0000313" key="2">
    <source>
        <dbReference type="Proteomes" id="UP000695264"/>
    </source>
</evidence>
<dbReference type="EMBL" id="JAATEN010000003">
    <property type="protein sequence ID" value="NJP99866.1"/>
    <property type="molecule type" value="Genomic_DNA"/>
</dbReference>
<dbReference type="Proteomes" id="UP000695264">
    <property type="component" value="Unassembled WGS sequence"/>
</dbReference>
<keyword evidence="2" id="KW-1185">Reference proteome</keyword>
<accession>A0ABX1BQ69</accession>
<reference evidence="1 2" key="1">
    <citation type="submission" date="2020-03" db="EMBL/GenBank/DDBJ databases">
        <title>WGS of actinomycetes isolated from Thailand.</title>
        <authorList>
            <person name="Thawai C."/>
        </authorList>
    </citation>
    <scope>NUCLEOTIDE SEQUENCE [LARGE SCALE GENOMIC DNA]</scope>
    <source>
        <strain evidence="1 2">PLAI 1-29</strain>
    </source>
</reference>
<proteinExistence type="predicted"/>
<protein>
    <submittedName>
        <fullName evidence="1">Uncharacterized protein</fullName>
    </submittedName>
</protein>
<name>A0ABX1BQ69_9ACTN</name>